<proteinExistence type="predicted"/>
<dbReference type="GeneID" id="54463099"/>
<dbReference type="EMBL" id="MU003705">
    <property type="protein sequence ID" value="KAF2807555.1"/>
    <property type="molecule type" value="Genomic_DNA"/>
</dbReference>
<reference evidence="3" key="2">
    <citation type="submission" date="2020-04" db="EMBL/GenBank/DDBJ databases">
        <authorList>
            <consortium name="NCBI Genome Project"/>
        </authorList>
    </citation>
    <scope>NUCLEOTIDE SEQUENCE</scope>
    <source>
        <strain evidence="3">CBS 304.34</strain>
    </source>
</reference>
<keyword evidence="2" id="KW-1185">Reference proteome</keyword>
<evidence type="ECO:0000313" key="1">
    <source>
        <dbReference type="EMBL" id="KAF2807555.1"/>
    </source>
</evidence>
<reference evidence="1 3" key="1">
    <citation type="journal article" date="2020" name="Stud. Mycol.">
        <title>101 Dothideomycetes genomes: a test case for predicting lifestyles and emergence of pathogens.</title>
        <authorList>
            <person name="Haridas S."/>
            <person name="Albert R."/>
            <person name="Binder M."/>
            <person name="Bloem J."/>
            <person name="Labutti K."/>
            <person name="Salamov A."/>
            <person name="Andreopoulos B."/>
            <person name="Baker S."/>
            <person name="Barry K."/>
            <person name="Bills G."/>
            <person name="Bluhm B."/>
            <person name="Cannon C."/>
            <person name="Castanera R."/>
            <person name="Culley D."/>
            <person name="Daum C."/>
            <person name="Ezra D."/>
            <person name="Gonzalez J."/>
            <person name="Henrissat B."/>
            <person name="Kuo A."/>
            <person name="Liang C."/>
            <person name="Lipzen A."/>
            <person name="Lutzoni F."/>
            <person name="Magnuson J."/>
            <person name="Mondo S."/>
            <person name="Nolan M."/>
            <person name="Ohm R."/>
            <person name="Pangilinan J."/>
            <person name="Park H.-J."/>
            <person name="Ramirez L."/>
            <person name="Alfaro M."/>
            <person name="Sun H."/>
            <person name="Tritt A."/>
            <person name="Yoshinaga Y."/>
            <person name="Zwiers L.-H."/>
            <person name="Turgeon B."/>
            <person name="Goodwin S."/>
            <person name="Spatafora J."/>
            <person name="Crous P."/>
            <person name="Grigoriev I."/>
        </authorList>
    </citation>
    <scope>NUCLEOTIDE SEQUENCE</scope>
    <source>
        <strain evidence="1 3">CBS 304.34</strain>
    </source>
</reference>
<reference evidence="3" key="3">
    <citation type="submission" date="2025-04" db="UniProtKB">
        <authorList>
            <consortium name="RefSeq"/>
        </authorList>
    </citation>
    <scope>IDENTIFICATION</scope>
    <source>
        <strain evidence="3">CBS 304.34</strain>
    </source>
</reference>
<name>A0A6A6YHT3_9PEZI</name>
<dbReference type="RefSeq" id="XP_033574519.1">
    <property type="nucleotide sequence ID" value="XM_033722206.1"/>
</dbReference>
<gene>
    <name evidence="1 3" type="ORF">BDZ99DRAFT_479006</name>
</gene>
<protein>
    <submittedName>
        <fullName evidence="1 3">Uncharacterized protein</fullName>
    </submittedName>
</protein>
<dbReference type="AlphaFoldDB" id="A0A6A6YHT3"/>
<dbReference type="Proteomes" id="UP000504636">
    <property type="component" value="Unplaced"/>
</dbReference>
<sequence>MSIVMKCCSSWHCGPLMRLSCLATTASIPPYPPLCPPLCPSPCPPLHSSSLYLTMRYSHSVIMPVVVPRCGRRRMLSLSVAEVARDLQLSGPIGPRGGREQLAEEENGLHLAVLHVFQPVGSWISQNVIDHDHKAVSFGGVDVYVQPTSRTKMHQNSLHREGALQGFVGFPDVSVVSHPVVVCVYVRVWLIQPQAPTSAIASPHAVELLTVVRNSPRTEVAIRSSPSSAQVPSGS</sequence>
<accession>A0A6A6YHT3</accession>
<evidence type="ECO:0000313" key="2">
    <source>
        <dbReference type="Proteomes" id="UP000504636"/>
    </source>
</evidence>
<evidence type="ECO:0000313" key="3">
    <source>
        <dbReference type="RefSeq" id="XP_033574519.1"/>
    </source>
</evidence>
<organism evidence="1">
    <name type="scientific">Mytilinidion resinicola</name>
    <dbReference type="NCBI Taxonomy" id="574789"/>
    <lineage>
        <taxon>Eukaryota</taxon>
        <taxon>Fungi</taxon>
        <taxon>Dikarya</taxon>
        <taxon>Ascomycota</taxon>
        <taxon>Pezizomycotina</taxon>
        <taxon>Dothideomycetes</taxon>
        <taxon>Pleosporomycetidae</taxon>
        <taxon>Mytilinidiales</taxon>
        <taxon>Mytilinidiaceae</taxon>
        <taxon>Mytilinidion</taxon>
    </lineage>
</organism>